<dbReference type="PANTHER" id="PTHR38166:SF1">
    <property type="entry name" value="C2H2-TYPE DOMAIN-CONTAINING PROTEIN"/>
    <property type="match status" value="1"/>
</dbReference>
<sequence length="402" mass="45644">MESDDSPRDNRDELVRFRLPDGSGRSTNRIPEETWEYYKDVILQKYKTGTLQTVREEMRQEFNFDVTTRQLVHHLGTVWRVKKYNTKVSLNGSTSRSRNTGRALNSPGPQRSKAPITLTPCPSSPTIQGIDAPRTSETPSAGIFPNRPSVEDVPTPPQYLTTSASLPADVTKERHPEVEGPDASMEDSNMGSNSDRSYICPFRKRNPLRFNIRDHPPCALETYRDMQHLKKHVAEFHASRTPWRCPRCKKGFSTEDEVSLHLAVPTDQICELIASGPATDPEDGLASTALFSLGDWRQTANSANWTQLWRTIFPQDERVPSPDFHPIVEHFEIQNFIRQRFPAMASSQLGIAEAVLAEKLEGVWDKLFESFQLPSEQPERMSQQPQVAPLTVPRFQEESMDP</sequence>
<feature type="region of interest" description="Disordered" evidence="1">
    <location>
        <begin position="90"/>
        <end position="154"/>
    </location>
</feature>
<feature type="region of interest" description="Disordered" evidence="1">
    <location>
        <begin position="1"/>
        <end position="25"/>
    </location>
</feature>
<gene>
    <name evidence="3" type="ORF">QBC34DRAFT_67551</name>
</gene>
<dbReference type="EMBL" id="MU865914">
    <property type="protein sequence ID" value="KAK4455411.1"/>
    <property type="molecule type" value="Genomic_DNA"/>
</dbReference>
<feature type="compositionally biased region" description="Polar residues" evidence="1">
    <location>
        <begin position="374"/>
        <end position="386"/>
    </location>
</feature>
<dbReference type="AlphaFoldDB" id="A0AAV9H3T8"/>
<proteinExistence type="predicted"/>
<reference evidence="3" key="2">
    <citation type="submission" date="2023-05" db="EMBL/GenBank/DDBJ databases">
        <authorList>
            <consortium name="Lawrence Berkeley National Laboratory"/>
            <person name="Steindorff A."/>
            <person name="Hensen N."/>
            <person name="Bonometti L."/>
            <person name="Westerberg I."/>
            <person name="Brannstrom I.O."/>
            <person name="Guillou S."/>
            <person name="Cros-Aarteil S."/>
            <person name="Calhoun S."/>
            <person name="Haridas S."/>
            <person name="Kuo A."/>
            <person name="Mondo S."/>
            <person name="Pangilinan J."/>
            <person name="Riley R."/>
            <person name="Labutti K."/>
            <person name="Andreopoulos B."/>
            <person name="Lipzen A."/>
            <person name="Chen C."/>
            <person name="Yanf M."/>
            <person name="Daum C."/>
            <person name="Ng V."/>
            <person name="Clum A."/>
            <person name="Ohm R."/>
            <person name="Martin F."/>
            <person name="Silar P."/>
            <person name="Natvig D."/>
            <person name="Lalanne C."/>
            <person name="Gautier V."/>
            <person name="Ament-Velasquez S.L."/>
            <person name="Kruys A."/>
            <person name="Hutchinson M.I."/>
            <person name="Powell A.J."/>
            <person name="Barry K."/>
            <person name="Miller A.N."/>
            <person name="Grigoriev I.V."/>
            <person name="Debuchy R."/>
            <person name="Gladieux P."/>
            <person name="Thoren M.H."/>
            <person name="Johannesson H."/>
        </authorList>
    </citation>
    <scope>NUCLEOTIDE SEQUENCE</scope>
    <source>
        <strain evidence="3">PSN243</strain>
    </source>
</reference>
<feature type="compositionally biased region" description="Basic and acidic residues" evidence="1">
    <location>
        <begin position="1"/>
        <end position="19"/>
    </location>
</feature>
<feature type="domain" description="Clr5" evidence="2">
    <location>
        <begin position="32"/>
        <end position="83"/>
    </location>
</feature>
<feature type="compositionally biased region" description="Polar residues" evidence="1">
    <location>
        <begin position="90"/>
        <end position="109"/>
    </location>
</feature>
<feature type="region of interest" description="Disordered" evidence="1">
    <location>
        <begin position="171"/>
        <end position="193"/>
    </location>
</feature>
<accession>A0AAV9H3T8</accession>
<organism evidence="3 4">
    <name type="scientific">Podospora aff. communis PSN243</name>
    <dbReference type="NCBI Taxonomy" id="3040156"/>
    <lineage>
        <taxon>Eukaryota</taxon>
        <taxon>Fungi</taxon>
        <taxon>Dikarya</taxon>
        <taxon>Ascomycota</taxon>
        <taxon>Pezizomycotina</taxon>
        <taxon>Sordariomycetes</taxon>
        <taxon>Sordariomycetidae</taxon>
        <taxon>Sordariales</taxon>
        <taxon>Podosporaceae</taxon>
        <taxon>Podospora</taxon>
    </lineage>
</organism>
<dbReference type="Pfam" id="PF14420">
    <property type="entry name" value="Clr5"/>
    <property type="match status" value="1"/>
</dbReference>
<name>A0AAV9H3T8_9PEZI</name>
<dbReference type="Proteomes" id="UP001321760">
    <property type="component" value="Unassembled WGS sequence"/>
</dbReference>
<keyword evidence="4" id="KW-1185">Reference proteome</keyword>
<dbReference type="InterPro" id="IPR025676">
    <property type="entry name" value="Clr5_dom"/>
</dbReference>
<evidence type="ECO:0000313" key="3">
    <source>
        <dbReference type="EMBL" id="KAK4455411.1"/>
    </source>
</evidence>
<feature type="region of interest" description="Disordered" evidence="1">
    <location>
        <begin position="374"/>
        <end position="402"/>
    </location>
</feature>
<protein>
    <recommendedName>
        <fullName evidence="2">Clr5 domain-containing protein</fullName>
    </recommendedName>
</protein>
<reference evidence="3" key="1">
    <citation type="journal article" date="2023" name="Mol. Phylogenet. Evol.">
        <title>Genome-scale phylogeny and comparative genomics of the fungal order Sordariales.</title>
        <authorList>
            <person name="Hensen N."/>
            <person name="Bonometti L."/>
            <person name="Westerberg I."/>
            <person name="Brannstrom I.O."/>
            <person name="Guillou S."/>
            <person name="Cros-Aarteil S."/>
            <person name="Calhoun S."/>
            <person name="Haridas S."/>
            <person name="Kuo A."/>
            <person name="Mondo S."/>
            <person name="Pangilinan J."/>
            <person name="Riley R."/>
            <person name="LaButti K."/>
            <person name="Andreopoulos B."/>
            <person name="Lipzen A."/>
            <person name="Chen C."/>
            <person name="Yan M."/>
            <person name="Daum C."/>
            <person name="Ng V."/>
            <person name="Clum A."/>
            <person name="Steindorff A."/>
            <person name="Ohm R.A."/>
            <person name="Martin F."/>
            <person name="Silar P."/>
            <person name="Natvig D.O."/>
            <person name="Lalanne C."/>
            <person name="Gautier V."/>
            <person name="Ament-Velasquez S.L."/>
            <person name="Kruys A."/>
            <person name="Hutchinson M.I."/>
            <person name="Powell A.J."/>
            <person name="Barry K."/>
            <person name="Miller A.N."/>
            <person name="Grigoriev I.V."/>
            <person name="Debuchy R."/>
            <person name="Gladieux P."/>
            <person name="Hiltunen Thoren M."/>
            <person name="Johannesson H."/>
        </authorList>
    </citation>
    <scope>NUCLEOTIDE SEQUENCE</scope>
    <source>
        <strain evidence="3">PSN243</strain>
    </source>
</reference>
<evidence type="ECO:0000313" key="4">
    <source>
        <dbReference type="Proteomes" id="UP001321760"/>
    </source>
</evidence>
<dbReference type="Gene3D" id="3.30.160.60">
    <property type="entry name" value="Classic Zinc Finger"/>
    <property type="match status" value="1"/>
</dbReference>
<evidence type="ECO:0000259" key="2">
    <source>
        <dbReference type="Pfam" id="PF14420"/>
    </source>
</evidence>
<evidence type="ECO:0000256" key="1">
    <source>
        <dbReference type="SAM" id="MobiDB-lite"/>
    </source>
</evidence>
<comment type="caution">
    <text evidence="3">The sequence shown here is derived from an EMBL/GenBank/DDBJ whole genome shotgun (WGS) entry which is preliminary data.</text>
</comment>
<dbReference type="PANTHER" id="PTHR38166">
    <property type="entry name" value="C2H2-TYPE DOMAIN-CONTAINING PROTEIN-RELATED"/>
    <property type="match status" value="1"/>
</dbReference>